<sequence>MMILIKSNEQDYSTTQVIKWLQYLEKPYLRINDTTPINNITTHRDDISITTPTASFNTKDIKRYWYRRGAWASTQPGALGSIKERWLYRYLKYFTKEAEKDIVGLIESELGSNALNTFLNSSNINKTKVLKSCRALGIAVPETIVTNTRAEVTAFIQTHGDVITKAVNNIDPNIKGECFVDVTTKLITLDTVDQLPEKFHISVFQKLVKKQFEIRTFFLIDRFYSMAIFSQSDDQTKVDFRNYNFKKPNRVVPYNLPMKVESKLRKLLAEYTLKSASLDLIYSEEGEYIFLEINPIGQYDMVSVPCNYYLDLEIAKNL</sequence>
<dbReference type="EMBL" id="JBHSFV010000001">
    <property type="protein sequence ID" value="MFC4632844.1"/>
    <property type="molecule type" value="Genomic_DNA"/>
</dbReference>
<dbReference type="RefSeq" id="WP_379977008.1">
    <property type="nucleotide sequence ID" value="NZ_JBHSFV010000001.1"/>
</dbReference>
<proteinExistence type="predicted"/>
<reference evidence="2" key="1">
    <citation type="journal article" date="2019" name="Int. J. Syst. Evol. Microbiol.">
        <title>The Global Catalogue of Microorganisms (GCM) 10K type strain sequencing project: providing services to taxonomists for standard genome sequencing and annotation.</title>
        <authorList>
            <consortium name="The Broad Institute Genomics Platform"/>
            <consortium name="The Broad Institute Genome Sequencing Center for Infectious Disease"/>
            <person name="Wu L."/>
            <person name="Ma J."/>
        </authorList>
    </citation>
    <scope>NUCLEOTIDE SEQUENCE [LARGE SCALE GENOMIC DNA]</scope>
    <source>
        <strain evidence="2">YJ-61-S</strain>
    </source>
</reference>
<name>A0ABV9HSB6_9FLAO</name>
<dbReference type="Proteomes" id="UP001596043">
    <property type="component" value="Unassembled WGS sequence"/>
</dbReference>
<protein>
    <submittedName>
        <fullName evidence="1">Grasp-with-spasm system ATP-grasp peptide maturase</fullName>
    </submittedName>
</protein>
<evidence type="ECO:0000313" key="1">
    <source>
        <dbReference type="EMBL" id="MFC4632844.1"/>
    </source>
</evidence>
<gene>
    <name evidence="1" type="primary">gwsG</name>
    <name evidence="1" type="ORF">ACFO3O_02940</name>
</gene>
<accession>A0ABV9HSB6</accession>
<dbReference type="InterPro" id="IPR026455">
    <property type="entry name" value="GRASP_w_spasm"/>
</dbReference>
<evidence type="ECO:0000313" key="2">
    <source>
        <dbReference type="Proteomes" id="UP001596043"/>
    </source>
</evidence>
<dbReference type="NCBIfam" id="TIGR04192">
    <property type="entry name" value="GRASP_w_spasm"/>
    <property type="match status" value="1"/>
</dbReference>
<organism evidence="1 2">
    <name type="scientific">Dokdonia ponticola</name>
    <dbReference type="NCBI Taxonomy" id="2041041"/>
    <lineage>
        <taxon>Bacteria</taxon>
        <taxon>Pseudomonadati</taxon>
        <taxon>Bacteroidota</taxon>
        <taxon>Flavobacteriia</taxon>
        <taxon>Flavobacteriales</taxon>
        <taxon>Flavobacteriaceae</taxon>
        <taxon>Dokdonia</taxon>
    </lineage>
</organism>
<dbReference type="Gene3D" id="3.30.470.20">
    <property type="entry name" value="ATP-grasp fold, B domain"/>
    <property type="match status" value="1"/>
</dbReference>
<comment type="caution">
    <text evidence="1">The sequence shown here is derived from an EMBL/GenBank/DDBJ whole genome shotgun (WGS) entry which is preliminary data.</text>
</comment>
<keyword evidence="2" id="KW-1185">Reference proteome</keyword>
<dbReference type="SUPFAM" id="SSF56059">
    <property type="entry name" value="Glutathione synthetase ATP-binding domain-like"/>
    <property type="match status" value="1"/>
</dbReference>